<feature type="transmembrane region" description="Helical" evidence="7">
    <location>
        <begin position="797"/>
        <end position="816"/>
    </location>
</feature>
<keyword evidence="3" id="KW-1003">Cell membrane</keyword>
<feature type="transmembrane region" description="Helical" evidence="7">
    <location>
        <begin position="754"/>
        <end position="776"/>
    </location>
</feature>
<sequence>MGEKFQEFDSDSSVMIVLESDHEKLGDAARTYYRGLVQRLRQDTRHVQHVQDYWGERITASGSQSEDGKAAYVQVNLAGNQGETLSAQSVEAARKIVEDTAPPPGIQVYVTGQAALITDSNEAGDASMITMTIVTIIVIALMLLLIYRSVATMLLVLFVMLMEMGMARGLIAVLGHFRILGLSTFVVSVLTALAIAAGTDYLIFLLGRYHEARQSGEDRETAYYTTIHGVFHVIVGSGLTIAGAMLCLSFTRLNYFNSLGIPCTVGMLAVLAMALTLAPAVLWTASRFGLLDPKRKVKTRGWRQLGTAIVRWPVPILAAASAIALVGVLALPGYRTNYNDRHYIPSTVPSNVGYAAAERHFSAARMNPDVLMIEANHDLRNPRDMLVLDRIAKNIFRVKGIARVQSITRPLGPPMEHGSVPFQVSMEAVSIRENLQFLNARMDDILNVTNQLGTIITILERIDAMARELAGTTHHAIGTAKNLKATADQMRDNIANFDDQFRPLRNYFYWEKHCFDIPMCSAARSLFDTIDGIDKITEDMTSALSDLDHIDQLLPQIISQLPSIISITKNIRTTTLTLHSTFSGMLTQIDRMSDTTTVMGQIFDDAKNDDLFYLPPDAFDSPDFQRGLALMLSPDGKAARLTITHDADPATPEGIAHVDAELEAAKEAVKGTPLADAKFYLGGTAATYKDIQQASAYDLLIAAIAAIILIFIVMVPITRALIASLVIVGTVVVSLASSFGLSVLIWQHLLGIELQWIVLAMSVIVLLAVGSDYNLLVVSRLKEELGDGLKTGLIRTMGGTGGVVTAAGLVFAFTMISMVTSDLQSIGQIGTTIGLGLLFDTFIVRSLITPTIAVLLGRWFWWPLKVRDRPVSTLSPRLP</sequence>
<proteinExistence type="inferred from homology"/>
<dbReference type="Proteomes" id="UP000295685">
    <property type="component" value="Unassembled WGS sequence"/>
</dbReference>
<dbReference type="GO" id="GO:0005886">
    <property type="term" value="C:plasma membrane"/>
    <property type="evidence" value="ECO:0007669"/>
    <property type="project" value="UniProtKB-SubCell"/>
</dbReference>
<evidence type="ECO:0000313" key="10">
    <source>
        <dbReference type="EMBL" id="TEA00227.1"/>
    </source>
</evidence>
<dbReference type="EMBL" id="PECK01000012">
    <property type="protein sequence ID" value="TDZ90261.1"/>
    <property type="molecule type" value="Genomic_DNA"/>
</dbReference>
<keyword evidence="6 7" id="KW-0472">Membrane</keyword>
<feature type="transmembrane region" description="Helical" evidence="7">
    <location>
        <begin position="699"/>
        <end position="718"/>
    </location>
</feature>
<dbReference type="Proteomes" id="UP000294844">
    <property type="component" value="Unassembled WGS sequence"/>
</dbReference>
<dbReference type="Gene3D" id="1.20.1640.10">
    <property type="entry name" value="Multidrug efflux transporter AcrB transmembrane domain"/>
    <property type="match status" value="2"/>
</dbReference>
<feature type="transmembrane region" description="Helical" evidence="7">
    <location>
        <begin position="230"/>
        <end position="253"/>
    </location>
</feature>
<accession>A0A4R8SAA4</accession>
<feature type="transmembrane region" description="Helical" evidence="7">
    <location>
        <begin position="259"/>
        <end position="284"/>
    </location>
</feature>
<evidence type="ECO:0000256" key="2">
    <source>
        <dbReference type="ARBA" id="ARBA00010157"/>
    </source>
</evidence>
<dbReference type="FunFam" id="1.20.1640.10:FF:000020">
    <property type="entry name" value="Transmembrane transport protein MmpL10"/>
    <property type="match status" value="1"/>
</dbReference>
<evidence type="ECO:0000256" key="5">
    <source>
        <dbReference type="ARBA" id="ARBA00022989"/>
    </source>
</evidence>
<dbReference type="InterPro" id="IPR050545">
    <property type="entry name" value="Mycobact_MmpL"/>
</dbReference>
<dbReference type="NCBIfam" id="TIGR00833">
    <property type="entry name" value="actII"/>
    <property type="match status" value="1"/>
</dbReference>
<comment type="caution">
    <text evidence="9">The sequence shown here is derived from an EMBL/GenBank/DDBJ whole genome shotgun (WGS) entry which is preliminary data.</text>
</comment>
<evidence type="ECO:0000313" key="12">
    <source>
        <dbReference type="Proteomes" id="UP000295685"/>
    </source>
</evidence>
<feature type="transmembrane region" description="Helical" evidence="7">
    <location>
        <begin position="126"/>
        <end position="147"/>
    </location>
</feature>
<keyword evidence="4 7" id="KW-0812">Transmembrane</keyword>
<feature type="transmembrane region" description="Helical" evidence="7">
    <location>
        <begin position="725"/>
        <end position="748"/>
    </location>
</feature>
<feature type="domain" description="Membrane transport protein MMPL" evidence="8">
    <location>
        <begin position="537"/>
        <end position="871"/>
    </location>
</feature>
<name>A0A4R8SAA4_9MYCO</name>
<evidence type="ECO:0000256" key="3">
    <source>
        <dbReference type="ARBA" id="ARBA00022475"/>
    </source>
</evidence>
<dbReference type="EMBL" id="PECM01000015">
    <property type="protein sequence ID" value="TEA00227.1"/>
    <property type="molecule type" value="Genomic_DNA"/>
</dbReference>
<reference evidence="11 12" key="1">
    <citation type="journal article" date="2019" name="Sci. Rep.">
        <title>Extended insight into the Mycobacterium chelonae-abscessus complex through whole genome sequencing of Mycobacterium salmoniphilum outbreak and Mycobacterium salmoniphilum-like strains.</title>
        <authorList>
            <person name="Behra P.R.K."/>
            <person name="Das S."/>
            <person name="Pettersson B.M.F."/>
            <person name="Shirreff L."/>
            <person name="DuCote T."/>
            <person name="Jacobsson K.G."/>
            <person name="Ennis D.G."/>
            <person name="Kirsebom L.A."/>
        </authorList>
    </citation>
    <scope>NUCLEOTIDE SEQUENCE [LARGE SCALE GENOMIC DNA]</scope>
    <source>
        <strain evidence="10 11">CCUG 60883</strain>
        <strain evidence="9 12">CCUG 60885</strain>
    </source>
</reference>
<feature type="transmembrane region" description="Helical" evidence="7">
    <location>
        <begin position="842"/>
        <end position="861"/>
    </location>
</feature>
<evidence type="ECO:0000259" key="8">
    <source>
        <dbReference type="Pfam" id="PF03176"/>
    </source>
</evidence>
<dbReference type="InterPro" id="IPR004707">
    <property type="entry name" value="MmpL_fam"/>
</dbReference>
<feature type="transmembrane region" description="Helical" evidence="7">
    <location>
        <begin position="185"/>
        <end position="209"/>
    </location>
</feature>
<feature type="transmembrane region" description="Helical" evidence="7">
    <location>
        <begin position="305"/>
        <end position="331"/>
    </location>
</feature>
<dbReference type="Pfam" id="PF03176">
    <property type="entry name" value="MMPL"/>
    <property type="match status" value="2"/>
</dbReference>
<comment type="similarity">
    <text evidence="2">Belongs to the resistance-nodulation-cell division (RND) (TC 2.A.6) family. MmpL subfamily.</text>
</comment>
<evidence type="ECO:0000313" key="11">
    <source>
        <dbReference type="Proteomes" id="UP000294844"/>
    </source>
</evidence>
<organism evidence="9 12">
    <name type="scientific">Mycobacteroides salmoniphilum</name>
    <dbReference type="NCBI Taxonomy" id="404941"/>
    <lineage>
        <taxon>Bacteria</taxon>
        <taxon>Bacillati</taxon>
        <taxon>Actinomycetota</taxon>
        <taxon>Actinomycetes</taxon>
        <taxon>Mycobacteriales</taxon>
        <taxon>Mycobacteriaceae</taxon>
        <taxon>Mycobacteroides</taxon>
    </lineage>
</organism>
<keyword evidence="5 7" id="KW-1133">Transmembrane helix</keyword>
<evidence type="ECO:0000256" key="1">
    <source>
        <dbReference type="ARBA" id="ARBA00004651"/>
    </source>
</evidence>
<keyword evidence="11" id="KW-1185">Reference proteome</keyword>
<gene>
    <name evidence="9" type="primary">mmpL8_21</name>
    <name evidence="10" type="ORF">CCUG60883_04910</name>
    <name evidence="9" type="ORF">CCUG60885_04907</name>
</gene>
<protein>
    <submittedName>
        <fullName evidence="9">Membrane transport protein mmpL8</fullName>
    </submittedName>
</protein>
<dbReference type="InterPro" id="IPR004869">
    <property type="entry name" value="MMPL_dom"/>
</dbReference>
<dbReference type="AlphaFoldDB" id="A0A4R8SAA4"/>
<dbReference type="PANTHER" id="PTHR33406">
    <property type="entry name" value="MEMBRANE PROTEIN MJ1562-RELATED"/>
    <property type="match status" value="1"/>
</dbReference>
<dbReference type="FunFam" id="1.20.1640.10:FF:000018">
    <property type="entry name" value="Transmembrane transport protein MmpL10"/>
    <property type="match status" value="1"/>
</dbReference>
<evidence type="ECO:0000256" key="7">
    <source>
        <dbReference type="SAM" id="Phobius"/>
    </source>
</evidence>
<evidence type="ECO:0000313" key="9">
    <source>
        <dbReference type="EMBL" id="TDZ90261.1"/>
    </source>
</evidence>
<dbReference type="PANTHER" id="PTHR33406:SF6">
    <property type="entry name" value="MEMBRANE PROTEIN YDGH-RELATED"/>
    <property type="match status" value="1"/>
</dbReference>
<evidence type="ECO:0000256" key="4">
    <source>
        <dbReference type="ARBA" id="ARBA00022692"/>
    </source>
</evidence>
<dbReference type="SUPFAM" id="SSF82866">
    <property type="entry name" value="Multidrug efflux transporter AcrB transmembrane domain"/>
    <property type="match status" value="2"/>
</dbReference>
<evidence type="ECO:0000256" key="6">
    <source>
        <dbReference type="ARBA" id="ARBA00023136"/>
    </source>
</evidence>
<comment type="subcellular location">
    <subcellularLocation>
        <location evidence="1">Cell membrane</location>
        <topology evidence="1">Multi-pass membrane protein</topology>
    </subcellularLocation>
</comment>
<feature type="domain" description="Membrane transport protein MMPL" evidence="8">
    <location>
        <begin position="1"/>
        <end position="316"/>
    </location>
</feature>
<feature type="transmembrane region" description="Helical" evidence="7">
    <location>
        <begin position="154"/>
        <end position="179"/>
    </location>
</feature>